<dbReference type="InterPro" id="IPR007448">
    <property type="entry name" value="Sigma70_reg_Rsd_AlgQ"/>
</dbReference>
<sequence length="161" mass="18353">MYRRVQQAQQKWGGSLTAIDNWLDERQQLIVSYCKLAGLPPFEKDRHTLPAQEKVREFCQLLMDYLSAGHFEVYERIVTQCAVNGTDSRKLADSLYPKIAVSTDLALSFNDAYADHLSTRDSAAFDRQLSDLGQALEERFELEDKLIDTLHAKHTENSATV</sequence>
<dbReference type="Pfam" id="PF04353">
    <property type="entry name" value="Rsd_AlgQ"/>
    <property type="match status" value="1"/>
</dbReference>
<dbReference type="NCBIfam" id="NF008723">
    <property type="entry name" value="PRK11718.1"/>
    <property type="match status" value="1"/>
</dbReference>
<dbReference type="RefSeq" id="WP_046558554.1">
    <property type="nucleotide sequence ID" value="NZ_LAHO01000015.1"/>
</dbReference>
<dbReference type="PATRIC" id="fig|336831.14.peg.1200"/>
<dbReference type="Gene3D" id="1.20.120.1370">
    <property type="entry name" value="Regulator of RNA polymerase sigma(70) subunit, domain 4"/>
    <property type="match status" value="1"/>
</dbReference>
<dbReference type="STRING" id="336831.WG68_15150"/>
<reference evidence="4 5" key="1">
    <citation type="submission" date="2015-03" db="EMBL/GenBank/DDBJ databases">
        <title>Draft genome sequences of two protease-producing strains of Arsukibacterium isolated from two cold and alkaline environments.</title>
        <authorList>
            <person name="Lylloff J.E."/>
            <person name="Skov L.B."/>
            <person name="Jepsen M."/>
            <person name="Hallin P.F."/>
            <person name="Sorensen S.J."/>
            <person name="Stougaard P."/>
            <person name="Glaring M.A."/>
        </authorList>
    </citation>
    <scope>NUCLEOTIDE SEQUENCE [LARGE SCALE GENOMIC DNA]</scope>
    <source>
        <strain evidence="4 5">GCM72</strain>
    </source>
</reference>
<dbReference type="EMBL" id="LAHO01000015">
    <property type="protein sequence ID" value="KKO44628.1"/>
    <property type="molecule type" value="Genomic_DNA"/>
</dbReference>
<accession>A0A0M2V637</accession>
<comment type="similarity">
    <text evidence="3">Belongs to the Rsd/AlgQ family.</text>
</comment>
<comment type="caution">
    <text evidence="4">The sequence shown here is derived from an EMBL/GenBank/DDBJ whole genome shotgun (WGS) entry which is preliminary data.</text>
</comment>
<protein>
    <submittedName>
        <fullName evidence="4">Anti-RNA polymerase sigma 70 factor</fullName>
    </submittedName>
</protein>
<organism evidence="4 5">
    <name type="scientific">Arsukibacterium ikkense</name>
    <dbReference type="NCBI Taxonomy" id="336831"/>
    <lineage>
        <taxon>Bacteria</taxon>
        <taxon>Pseudomonadati</taxon>
        <taxon>Pseudomonadota</taxon>
        <taxon>Gammaproteobacteria</taxon>
        <taxon>Chromatiales</taxon>
        <taxon>Chromatiaceae</taxon>
        <taxon>Arsukibacterium</taxon>
    </lineage>
</organism>
<evidence type="ECO:0000256" key="2">
    <source>
        <dbReference type="ARBA" id="ARBA00023163"/>
    </source>
</evidence>
<keyword evidence="1 3" id="KW-0805">Transcription regulation</keyword>
<dbReference type="AlphaFoldDB" id="A0A0M2V637"/>
<dbReference type="InterPro" id="IPR038309">
    <property type="entry name" value="Rsd/AlgQ_sf"/>
</dbReference>
<evidence type="ECO:0000256" key="1">
    <source>
        <dbReference type="ARBA" id="ARBA00023015"/>
    </source>
</evidence>
<dbReference type="OrthoDB" id="5567237at2"/>
<proteinExistence type="inferred from homology"/>
<dbReference type="PIRSF" id="PIRSF016548">
    <property type="entry name" value="Rsd_AlgQ"/>
    <property type="match status" value="1"/>
</dbReference>
<keyword evidence="5" id="KW-1185">Reference proteome</keyword>
<evidence type="ECO:0000256" key="3">
    <source>
        <dbReference type="RuleBase" id="RU004409"/>
    </source>
</evidence>
<dbReference type="Proteomes" id="UP000034228">
    <property type="component" value="Unassembled WGS sequence"/>
</dbReference>
<evidence type="ECO:0000313" key="5">
    <source>
        <dbReference type="Proteomes" id="UP000034228"/>
    </source>
</evidence>
<name>A0A0M2V637_9GAMM</name>
<evidence type="ECO:0000313" key="4">
    <source>
        <dbReference type="EMBL" id="KKO44628.1"/>
    </source>
</evidence>
<gene>
    <name evidence="4" type="ORF">WG68_15150</name>
</gene>
<dbReference type="GO" id="GO:0006355">
    <property type="term" value="P:regulation of DNA-templated transcription"/>
    <property type="evidence" value="ECO:0007669"/>
    <property type="project" value="InterPro"/>
</dbReference>
<keyword evidence="2 3" id="KW-0804">Transcription</keyword>